<gene>
    <name evidence="1" type="ORF">GMJLKIPL_1923</name>
</gene>
<dbReference type="EMBL" id="BPQQ01000022">
    <property type="protein sequence ID" value="GJE00006.1"/>
    <property type="molecule type" value="Genomic_DNA"/>
</dbReference>
<keyword evidence="2" id="KW-1185">Reference proteome</keyword>
<reference evidence="1" key="2">
    <citation type="submission" date="2021-08" db="EMBL/GenBank/DDBJ databases">
        <authorList>
            <person name="Tani A."/>
            <person name="Ola A."/>
            <person name="Ogura Y."/>
            <person name="Katsura K."/>
            <person name="Hayashi T."/>
        </authorList>
    </citation>
    <scope>NUCLEOTIDE SEQUENCE</scope>
    <source>
        <strain evidence="1">DSM 17168</strain>
    </source>
</reference>
<comment type="caution">
    <text evidence="1">The sequence shown here is derived from an EMBL/GenBank/DDBJ whole genome shotgun (WGS) entry which is preliminary data.</text>
</comment>
<dbReference type="Proteomes" id="UP001055153">
    <property type="component" value="Unassembled WGS sequence"/>
</dbReference>
<organism evidence="1 2">
    <name type="scientific">Methylobacterium isbiliense</name>
    <dbReference type="NCBI Taxonomy" id="315478"/>
    <lineage>
        <taxon>Bacteria</taxon>
        <taxon>Pseudomonadati</taxon>
        <taxon>Pseudomonadota</taxon>
        <taxon>Alphaproteobacteria</taxon>
        <taxon>Hyphomicrobiales</taxon>
        <taxon>Methylobacteriaceae</taxon>
        <taxon>Methylobacterium</taxon>
    </lineage>
</organism>
<evidence type="ECO:0000313" key="1">
    <source>
        <dbReference type="EMBL" id="GJE00006.1"/>
    </source>
</evidence>
<proteinExistence type="predicted"/>
<protein>
    <submittedName>
        <fullName evidence="1">Uncharacterized protein</fullName>
    </submittedName>
</protein>
<accession>A0ABQ4SE97</accession>
<evidence type="ECO:0000313" key="2">
    <source>
        <dbReference type="Proteomes" id="UP001055153"/>
    </source>
</evidence>
<sequence>MPYVVNWTSPSGPGSEPHDLGLRAAERAMTFVSMGASNVHVVCEDGRVFQAPSEMSALVQHSGSIDANRT</sequence>
<name>A0ABQ4SE97_9HYPH</name>
<reference evidence="1" key="1">
    <citation type="journal article" date="2021" name="Front. Microbiol.">
        <title>Comprehensive Comparative Genomics and Phenotyping of Methylobacterium Species.</title>
        <authorList>
            <person name="Alessa O."/>
            <person name="Ogura Y."/>
            <person name="Fujitani Y."/>
            <person name="Takami H."/>
            <person name="Hayashi T."/>
            <person name="Sahin N."/>
            <person name="Tani A."/>
        </authorList>
    </citation>
    <scope>NUCLEOTIDE SEQUENCE</scope>
    <source>
        <strain evidence="1">DSM 17168</strain>
    </source>
</reference>